<evidence type="ECO:0000259" key="1">
    <source>
        <dbReference type="Pfam" id="PF03992"/>
    </source>
</evidence>
<organism evidence="2 3">
    <name type="scientific">Mycoplasma seminis</name>
    <dbReference type="NCBI Taxonomy" id="512749"/>
    <lineage>
        <taxon>Bacteria</taxon>
        <taxon>Bacillati</taxon>
        <taxon>Mycoplasmatota</taxon>
        <taxon>Mollicutes</taxon>
        <taxon>Mycoplasmataceae</taxon>
        <taxon>Mycoplasma</taxon>
    </lineage>
</organism>
<keyword evidence="2" id="KW-0503">Monooxygenase</keyword>
<name>A0ABY9HB49_9MOLU</name>
<dbReference type="EMBL" id="CP132191">
    <property type="protein sequence ID" value="WLP85820.1"/>
    <property type="molecule type" value="Genomic_DNA"/>
</dbReference>
<dbReference type="Gene3D" id="3.30.70.100">
    <property type="match status" value="1"/>
</dbReference>
<sequence>MIFAKATRYIINPEKMKGFIDYLYILTKKTRMKEENLSFEYGLEAEDKVLIVERWSTKESYESFHKLEEFQREFNTIKKMSKIVQNVYEIELAK</sequence>
<accession>A0ABY9HB49</accession>
<dbReference type="InterPro" id="IPR007138">
    <property type="entry name" value="ABM_dom"/>
</dbReference>
<dbReference type="InterPro" id="IPR011008">
    <property type="entry name" value="Dimeric_a/b-barrel"/>
</dbReference>
<keyword evidence="2" id="KW-0560">Oxidoreductase</keyword>
<dbReference type="Pfam" id="PF03992">
    <property type="entry name" value="ABM"/>
    <property type="match status" value="1"/>
</dbReference>
<reference evidence="2" key="1">
    <citation type="submission" date="2023-08" db="EMBL/GenBank/DDBJ databases">
        <title>Complete genome sequence of Mycoplasma seminis 2200.</title>
        <authorList>
            <person name="Spergser J."/>
        </authorList>
    </citation>
    <scope>NUCLEOTIDE SEQUENCE [LARGE SCALE GENOMIC DNA]</scope>
    <source>
        <strain evidence="2">2200</strain>
    </source>
</reference>
<proteinExistence type="predicted"/>
<evidence type="ECO:0000313" key="3">
    <source>
        <dbReference type="Proteomes" id="UP001237011"/>
    </source>
</evidence>
<dbReference type="Proteomes" id="UP001237011">
    <property type="component" value="Chromosome"/>
</dbReference>
<protein>
    <submittedName>
        <fullName evidence="2">Antibiotic biosynthesis monooxygenase</fullName>
    </submittedName>
</protein>
<keyword evidence="3" id="KW-1185">Reference proteome</keyword>
<evidence type="ECO:0000313" key="2">
    <source>
        <dbReference type="EMBL" id="WLP85820.1"/>
    </source>
</evidence>
<dbReference type="SUPFAM" id="SSF54909">
    <property type="entry name" value="Dimeric alpha+beta barrel"/>
    <property type="match status" value="1"/>
</dbReference>
<gene>
    <name evidence="2" type="ORF">Q8852_01590</name>
</gene>
<dbReference type="GO" id="GO:0004497">
    <property type="term" value="F:monooxygenase activity"/>
    <property type="evidence" value="ECO:0007669"/>
    <property type="project" value="UniProtKB-KW"/>
</dbReference>
<feature type="domain" description="ABM" evidence="1">
    <location>
        <begin position="7"/>
        <end position="72"/>
    </location>
</feature>
<dbReference type="RefSeq" id="WP_305938243.1">
    <property type="nucleotide sequence ID" value="NZ_CP132191.1"/>
</dbReference>